<evidence type="ECO:0000313" key="2">
    <source>
        <dbReference type="RefSeq" id="XP_038977538.1"/>
    </source>
</evidence>
<reference evidence="2" key="1">
    <citation type="submission" date="2025-08" db="UniProtKB">
        <authorList>
            <consortium name="RefSeq"/>
        </authorList>
    </citation>
    <scope>IDENTIFICATION</scope>
    <source>
        <tissue evidence="2">Young leaves</tissue>
    </source>
</reference>
<protein>
    <submittedName>
        <fullName evidence="2">Uncharacterized protein LOC120108058</fullName>
    </submittedName>
</protein>
<dbReference type="AlphaFoldDB" id="A0A8B9A139"/>
<evidence type="ECO:0000313" key="1">
    <source>
        <dbReference type="Proteomes" id="UP000228380"/>
    </source>
</evidence>
<gene>
    <name evidence="2" type="primary">LOC120108058</name>
</gene>
<dbReference type="KEGG" id="pda:120108058"/>
<accession>A0A8B9A139</accession>
<dbReference type="RefSeq" id="XP_038977538.1">
    <property type="nucleotide sequence ID" value="XM_039121610.1"/>
</dbReference>
<dbReference type="Proteomes" id="UP000228380">
    <property type="component" value="Unplaced"/>
</dbReference>
<name>A0A8B9A139_PHODC</name>
<dbReference type="GeneID" id="120108058"/>
<organism evidence="1 2">
    <name type="scientific">Phoenix dactylifera</name>
    <name type="common">Date palm</name>
    <dbReference type="NCBI Taxonomy" id="42345"/>
    <lineage>
        <taxon>Eukaryota</taxon>
        <taxon>Viridiplantae</taxon>
        <taxon>Streptophyta</taxon>
        <taxon>Embryophyta</taxon>
        <taxon>Tracheophyta</taxon>
        <taxon>Spermatophyta</taxon>
        <taxon>Magnoliopsida</taxon>
        <taxon>Liliopsida</taxon>
        <taxon>Arecaceae</taxon>
        <taxon>Coryphoideae</taxon>
        <taxon>Phoeniceae</taxon>
        <taxon>Phoenix</taxon>
    </lineage>
</organism>
<sequence length="472" mass="52962">MEYAVEGNEEEIQHPVAVHEHDSAAGNSATTEIPANSAALPTTTQAEVFLQTWANYHQDIEAHEAQVAAKKSVGDNSKTEAPTTLNRANLLDQDSKEEAAATLEVDSSKLTSPKGVQVSLFEDDNKERHAKKVCSQPNEVKASNKKEDAAAQLATASLEEAKQYEMAVAGGSNWGITGDMEDHIGATLSSSKLLTYDHGYKTNLLEKILTPQQQKIRELLQWFEFKLVYLPRGGMEEAKESDDGALKGAKSMMKGTTHEARWRDVQMINMEYEPFDNHHGIDRLEHIIQEELPLCSRKDWRKRKRWQVLIHWKRRPREGGSWEPYWRWPIIILEVKEIFQGGGNVADPSLPHRQDVNRGRLRALMVPKEGQTMAKVLCSPVHDKVWHRLAKAWPRLAGRARARALGAPRGRVGWRPRAGWCVGVRPCWCVRLWPGCCSGRAQGPARVVSWPRVAVAGRALLQWAQNLAQALG</sequence>
<proteinExistence type="predicted"/>
<keyword evidence="1" id="KW-1185">Reference proteome</keyword>